<proteinExistence type="predicted"/>
<evidence type="ECO:0000256" key="1">
    <source>
        <dbReference type="SAM" id="MobiDB-lite"/>
    </source>
</evidence>
<feature type="compositionally biased region" description="Polar residues" evidence="1">
    <location>
        <begin position="1"/>
        <end position="11"/>
    </location>
</feature>
<feature type="non-terminal residue" evidence="2">
    <location>
        <position position="1"/>
    </location>
</feature>
<comment type="caution">
    <text evidence="2">The sequence shown here is derived from an EMBL/GenBank/DDBJ whole genome shotgun (WGS) entry which is preliminary data.</text>
</comment>
<gene>
    <name evidence="2" type="ORF">DERYTH_LOCUS27375</name>
</gene>
<protein>
    <submittedName>
        <fullName evidence="2">3240_t:CDS:1</fullName>
    </submittedName>
</protein>
<reference evidence="2" key="1">
    <citation type="submission" date="2021-06" db="EMBL/GenBank/DDBJ databases">
        <authorList>
            <person name="Kallberg Y."/>
            <person name="Tangrot J."/>
            <person name="Rosling A."/>
        </authorList>
    </citation>
    <scope>NUCLEOTIDE SEQUENCE</scope>
    <source>
        <strain evidence="2">MA453B</strain>
    </source>
</reference>
<evidence type="ECO:0000313" key="3">
    <source>
        <dbReference type="Proteomes" id="UP000789405"/>
    </source>
</evidence>
<evidence type="ECO:0000313" key="2">
    <source>
        <dbReference type="EMBL" id="CAG8822821.1"/>
    </source>
</evidence>
<feature type="region of interest" description="Disordered" evidence="1">
    <location>
        <begin position="1"/>
        <end position="26"/>
    </location>
</feature>
<sequence>SESSFPTQDSNTESHKAQARRKKTTKAEKEILGPLLEYKKSLPIHLLIMVFDEL</sequence>
<feature type="non-terminal residue" evidence="2">
    <location>
        <position position="54"/>
    </location>
</feature>
<name>A0A9N9KDL2_9GLOM</name>
<dbReference type="EMBL" id="CAJVPY010062656">
    <property type="protein sequence ID" value="CAG8822821.1"/>
    <property type="molecule type" value="Genomic_DNA"/>
</dbReference>
<keyword evidence="3" id="KW-1185">Reference proteome</keyword>
<dbReference type="AlphaFoldDB" id="A0A9N9KDL2"/>
<dbReference type="Proteomes" id="UP000789405">
    <property type="component" value="Unassembled WGS sequence"/>
</dbReference>
<organism evidence="2 3">
    <name type="scientific">Dentiscutata erythropus</name>
    <dbReference type="NCBI Taxonomy" id="1348616"/>
    <lineage>
        <taxon>Eukaryota</taxon>
        <taxon>Fungi</taxon>
        <taxon>Fungi incertae sedis</taxon>
        <taxon>Mucoromycota</taxon>
        <taxon>Glomeromycotina</taxon>
        <taxon>Glomeromycetes</taxon>
        <taxon>Diversisporales</taxon>
        <taxon>Gigasporaceae</taxon>
        <taxon>Dentiscutata</taxon>
    </lineage>
</organism>
<accession>A0A9N9KDL2</accession>